<comment type="subcellular location">
    <subcellularLocation>
        <location evidence="1">Cell membrane</location>
        <topology evidence="1">Multi-pass membrane protein</topology>
    </subcellularLocation>
</comment>
<feature type="transmembrane region" description="Helical" evidence="7">
    <location>
        <begin position="12"/>
        <end position="35"/>
    </location>
</feature>
<dbReference type="InterPro" id="IPR051311">
    <property type="entry name" value="DedA_domain"/>
</dbReference>
<sequence length="216" mass="22983">MLGEGTSRVRALIELVMAELGYGGIFLAAVVEVVFPPLPSDLLVPAAGVAAAGGVLRPEGVILAATAGTVVGALILYAFGRRGEPVVRRAVRRYGRWLGIREAEVDRALLLFRRYGAPILLAAHLIPGLRSGIAIPAGMSGMPVLPFSGLTALGAAMRAMLQTTAGMLLASHPLLFFSTLFLIGAIILMGWAVRALARLIFDKGRSRKRTFWIARR</sequence>
<evidence type="ECO:0000256" key="7">
    <source>
        <dbReference type="SAM" id="Phobius"/>
    </source>
</evidence>
<keyword evidence="3" id="KW-1003">Cell membrane</keyword>
<dbReference type="PANTHER" id="PTHR42709">
    <property type="entry name" value="ALKALINE PHOSPHATASE LIKE PROTEIN"/>
    <property type="match status" value="1"/>
</dbReference>
<evidence type="ECO:0000259" key="8">
    <source>
        <dbReference type="Pfam" id="PF09335"/>
    </source>
</evidence>
<evidence type="ECO:0000256" key="5">
    <source>
        <dbReference type="ARBA" id="ARBA00022989"/>
    </source>
</evidence>
<feature type="domain" description="VTT" evidence="8">
    <location>
        <begin position="39"/>
        <end position="166"/>
    </location>
</feature>
<evidence type="ECO:0000256" key="3">
    <source>
        <dbReference type="ARBA" id="ARBA00022475"/>
    </source>
</evidence>
<organism evidence="9 10">
    <name type="scientific">Thermoflexus hugenholtzii JAD2</name>
    <dbReference type="NCBI Taxonomy" id="877466"/>
    <lineage>
        <taxon>Bacteria</taxon>
        <taxon>Bacillati</taxon>
        <taxon>Chloroflexota</taxon>
        <taxon>Thermoflexia</taxon>
        <taxon>Thermoflexales</taxon>
        <taxon>Thermoflexaceae</taxon>
        <taxon>Thermoflexus</taxon>
    </lineage>
</organism>
<dbReference type="InParanoid" id="A0A212R7C9"/>
<evidence type="ECO:0000256" key="6">
    <source>
        <dbReference type="ARBA" id="ARBA00023136"/>
    </source>
</evidence>
<keyword evidence="5 7" id="KW-1133">Transmembrane helix</keyword>
<evidence type="ECO:0000256" key="1">
    <source>
        <dbReference type="ARBA" id="ARBA00004651"/>
    </source>
</evidence>
<evidence type="ECO:0000256" key="2">
    <source>
        <dbReference type="ARBA" id="ARBA00010792"/>
    </source>
</evidence>
<gene>
    <name evidence="9" type="ORF">SAMN02746019_00002370</name>
</gene>
<dbReference type="InterPro" id="IPR032816">
    <property type="entry name" value="VTT_dom"/>
</dbReference>
<dbReference type="Pfam" id="PF09335">
    <property type="entry name" value="VTT_dom"/>
    <property type="match status" value="1"/>
</dbReference>
<comment type="similarity">
    <text evidence="2">Belongs to the DedA family.</text>
</comment>
<dbReference type="EMBL" id="FYEK01000035">
    <property type="protein sequence ID" value="SNB68057.1"/>
    <property type="molecule type" value="Genomic_DNA"/>
</dbReference>
<evidence type="ECO:0000256" key="4">
    <source>
        <dbReference type="ARBA" id="ARBA00022692"/>
    </source>
</evidence>
<accession>A0A212R7C9</accession>
<feature type="transmembrane region" description="Helical" evidence="7">
    <location>
        <begin position="175"/>
        <end position="201"/>
    </location>
</feature>
<feature type="transmembrane region" description="Helical" evidence="7">
    <location>
        <begin position="61"/>
        <end position="79"/>
    </location>
</feature>
<dbReference type="OrthoDB" id="9813426at2"/>
<evidence type="ECO:0000313" key="9">
    <source>
        <dbReference type="EMBL" id="SNB68057.1"/>
    </source>
</evidence>
<keyword evidence="4 7" id="KW-0812">Transmembrane</keyword>
<evidence type="ECO:0000313" key="10">
    <source>
        <dbReference type="Proteomes" id="UP000197025"/>
    </source>
</evidence>
<protein>
    <submittedName>
        <fullName evidence="9">Membrane protein DedA, SNARE-associated domain</fullName>
    </submittedName>
</protein>
<reference evidence="10" key="1">
    <citation type="submission" date="2017-06" db="EMBL/GenBank/DDBJ databases">
        <authorList>
            <person name="Varghese N."/>
            <person name="Submissions S."/>
        </authorList>
    </citation>
    <scope>NUCLEOTIDE SEQUENCE [LARGE SCALE GENOMIC DNA]</scope>
    <source>
        <strain evidence="10">JAD2</strain>
    </source>
</reference>
<proteinExistence type="inferred from homology"/>
<dbReference type="Proteomes" id="UP000197025">
    <property type="component" value="Unassembled WGS sequence"/>
</dbReference>
<dbReference type="GO" id="GO:0005886">
    <property type="term" value="C:plasma membrane"/>
    <property type="evidence" value="ECO:0007669"/>
    <property type="project" value="UniProtKB-SubCell"/>
</dbReference>
<dbReference type="PANTHER" id="PTHR42709:SF6">
    <property type="entry name" value="UNDECAPRENYL PHOSPHATE TRANSPORTER A"/>
    <property type="match status" value="1"/>
</dbReference>
<dbReference type="RefSeq" id="WP_088571625.1">
    <property type="nucleotide sequence ID" value="NZ_FYEK01000035.1"/>
</dbReference>
<dbReference type="AlphaFoldDB" id="A0A212R7C9"/>
<feature type="transmembrane region" description="Helical" evidence="7">
    <location>
        <begin position="133"/>
        <end position="155"/>
    </location>
</feature>
<keyword evidence="10" id="KW-1185">Reference proteome</keyword>
<name>A0A212R7C9_9CHLR</name>
<keyword evidence="6 7" id="KW-0472">Membrane</keyword>